<feature type="compositionally biased region" description="Polar residues" evidence="1">
    <location>
        <begin position="104"/>
        <end position="122"/>
    </location>
</feature>
<name>A0ABS0Q8H1_9BACT</name>
<reference evidence="2 3" key="1">
    <citation type="submission" date="2020-12" db="EMBL/GenBank/DDBJ databases">
        <title>Hymenobacter sp.</title>
        <authorList>
            <person name="Kim M.K."/>
        </authorList>
    </citation>
    <scope>NUCLEOTIDE SEQUENCE [LARGE SCALE GENOMIC DNA]</scope>
    <source>
        <strain evidence="2 3">BT442</strain>
    </source>
</reference>
<dbReference type="RefSeq" id="WP_198075825.1">
    <property type="nucleotide sequence ID" value="NZ_JAEDAE010000005.1"/>
</dbReference>
<proteinExistence type="predicted"/>
<dbReference type="Proteomes" id="UP000625631">
    <property type="component" value="Unassembled WGS sequence"/>
</dbReference>
<accession>A0ABS0Q8H1</accession>
<evidence type="ECO:0008006" key="4">
    <source>
        <dbReference type="Google" id="ProtNLM"/>
    </source>
</evidence>
<sequence>MNGYTLANAFRKLRPTASFSSIEADLFYELVGICNERNWPTEFQYSNPLLCATLGISEKSLITARNRLKQAGLLEFTSGHKRSPTVYRFLDPDAPQIPLPEVSLNGSINGSKSGTHTGSISGTPYKEQTKRKRKTPSPAPAVGAEDALSFEAFWLAYGKKEDKHKCAQRWGALSPAEQTAALAALPAYVAATPEKRYRKNPLTWLNGRCWLDEEVPVAGPEPAQPAPRPAPLPANFDPSALFRPALSGALAPNPSLALSTVEAA</sequence>
<organism evidence="2 3">
    <name type="scientific">Hymenobacter negativus</name>
    <dbReference type="NCBI Taxonomy" id="2795026"/>
    <lineage>
        <taxon>Bacteria</taxon>
        <taxon>Pseudomonadati</taxon>
        <taxon>Bacteroidota</taxon>
        <taxon>Cytophagia</taxon>
        <taxon>Cytophagales</taxon>
        <taxon>Hymenobacteraceae</taxon>
        <taxon>Hymenobacter</taxon>
    </lineage>
</organism>
<evidence type="ECO:0000313" key="2">
    <source>
        <dbReference type="EMBL" id="MBH8558974.1"/>
    </source>
</evidence>
<evidence type="ECO:0000313" key="3">
    <source>
        <dbReference type="Proteomes" id="UP000625631"/>
    </source>
</evidence>
<dbReference type="EMBL" id="JAEDAE010000005">
    <property type="protein sequence ID" value="MBH8558974.1"/>
    <property type="molecule type" value="Genomic_DNA"/>
</dbReference>
<protein>
    <recommendedName>
        <fullName evidence="4">Helix-turn-helix domain-containing protein</fullName>
    </recommendedName>
</protein>
<comment type="caution">
    <text evidence="2">The sequence shown here is derived from an EMBL/GenBank/DDBJ whole genome shotgun (WGS) entry which is preliminary data.</text>
</comment>
<evidence type="ECO:0000256" key="1">
    <source>
        <dbReference type="SAM" id="MobiDB-lite"/>
    </source>
</evidence>
<gene>
    <name evidence="2" type="ORF">I7X13_12990</name>
</gene>
<keyword evidence="3" id="KW-1185">Reference proteome</keyword>
<feature type="region of interest" description="Disordered" evidence="1">
    <location>
        <begin position="103"/>
        <end position="142"/>
    </location>
</feature>